<sequence>MYSYLSKIYKLNKKSQQKRFIKRLNWSVQKYRVLRTFEKLAHDSRQGSFIDSLYVTENKELRQIQLHSGKHPIGLYLETNDQYNLQHNQNICLDVESGAAIVLSQGASGEVIVLLYSFVSEQRQPHIESLVWSVLSSPDDLTNNVIKKIITDFFILSRYTSALYTETFLDRLRINYLNYKGKFYIPNNKVRNALLNHWVVLLIGLIGSICSIVGFF</sequence>
<evidence type="ECO:0000313" key="3">
    <source>
        <dbReference type="Proteomes" id="UP000239263"/>
    </source>
</evidence>
<organism evidence="2 3">
    <name type="scientific">Aliivibrio sifiae</name>
    <dbReference type="NCBI Taxonomy" id="566293"/>
    <lineage>
        <taxon>Bacteria</taxon>
        <taxon>Pseudomonadati</taxon>
        <taxon>Pseudomonadota</taxon>
        <taxon>Gammaproteobacteria</taxon>
        <taxon>Vibrionales</taxon>
        <taxon>Vibrionaceae</taxon>
        <taxon>Aliivibrio</taxon>
    </lineage>
</organism>
<protein>
    <submittedName>
        <fullName evidence="2">Uncharacterized protein</fullName>
    </submittedName>
</protein>
<keyword evidence="1" id="KW-0472">Membrane</keyword>
<gene>
    <name evidence="2" type="ORF">BTO22_13685</name>
</gene>
<evidence type="ECO:0000256" key="1">
    <source>
        <dbReference type="SAM" id="Phobius"/>
    </source>
</evidence>
<dbReference type="Proteomes" id="UP000239263">
    <property type="component" value="Unassembled WGS sequence"/>
</dbReference>
<keyword evidence="1" id="KW-1133">Transmembrane helix</keyword>
<reference evidence="2 3" key="1">
    <citation type="submission" date="2016-12" db="EMBL/GenBank/DDBJ databases">
        <title>Diversity of luminous bacteria.</title>
        <authorList>
            <person name="Yoshizawa S."/>
            <person name="Kogure K."/>
        </authorList>
    </citation>
    <scope>NUCLEOTIDE SEQUENCE [LARGE SCALE GENOMIC DNA]</scope>
    <source>
        <strain evidence="2 3">ATCC 33715</strain>
    </source>
</reference>
<comment type="caution">
    <text evidence="2">The sequence shown here is derived from an EMBL/GenBank/DDBJ whole genome shotgun (WGS) entry which is preliminary data.</text>
</comment>
<dbReference type="EMBL" id="MSCO01000002">
    <property type="protein sequence ID" value="PQJ84562.1"/>
    <property type="molecule type" value="Genomic_DNA"/>
</dbReference>
<proteinExistence type="predicted"/>
<accession>A0A2S7X310</accession>
<keyword evidence="1" id="KW-0812">Transmembrane</keyword>
<evidence type="ECO:0000313" key="2">
    <source>
        <dbReference type="EMBL" id="PQJ84562.1"/>
    </source>
</evidence>
<dbReference type="AlphaFoldDB" id="A0A2S7X310"/>
<name>A0A2S7X310_9GAMM</name>
<feature type="transmembrane region" description="Helical" evidence="1">
    <location>
        <begin position="194"/>
        <end position="215"/>
    </location>
</feature>